<protein>
    <recommendedName>
        <fullName evidence="3">Integrase catalytic domain-containing protein</fullName>
    </recommendedName>
</protein>
<evidence type="ECO:0000259" key="3">
    <source>
        <dbReference type="PROSITE" id="PS50994"/>
    </source>
</evidence>
<dbReference type="InterPro" id="IPR001584">
    <property type="entry name" value="Integrase_cat-core"/>
</dbReference>
<dbReference type="Proteomes" id="UP000559256">
    <property type="component" value="Unassembled WGS sequence"/>
</dbReference>
<keyword evidence="1" id="KW-0694">RNA-binding</keyword>
<dbReference type="PANTHER" id="PTHR46791">
    <property type="entry name" value="EXPRESSED PROTEIN"/>
    <property type="match status" value="1"/>
</dbReference>
<dbReference type="Pfam" id="PF24764">
    <property type="entry name" value="rva_4"/>
    <property type="match status" value="1"/>
</dbReference>
<dbReference type="Gene3D" id="3.30.420.10">
    <property type="entry name" value="Ribonuclease H-like superfamily/Ribonuclease H"/>
    <property type="match status" value="1"/>
</dbReference>
<evidence type="ECO:0000313" key="5">
    <source>
        <dbReference type="Proteomes" id="UP000559256"/>
    </source>
</evidence>
<dbReference type="SUPFAM" id="SSF53098">
    <property type="entry name" value="Ribonuclease H-like"/>
    <property type="match status" value="1"/>
</dbReference>
<dbReference type="GO" id="GO:0015074">
    <property type="term" value="P:DNA integration"/>
    <property type="evidence" value="ECO:0007669"/>
    <property type="project" value="InterPro"/>
</dbReference>
<dbReference type="InterPro" id="IPR058913">
    <property type="entry name" value="Integrase_dom_put"/>
</dbReference>
<organism evidence="4 5">
    <name type="scientific">Tetrapyrgos nigripes</name>
    <dbReference type="NCBI Taxonomy" id="182062"/>
    <lineage>
        <taxon>Eukaryota</taxon>
        <taxon>Fungi</taxon>
        <taxon>Dikarya</taxon>
        <taxon>Basidiomycota</taxon>
        <taxon>Agaricomycotina</taxon>
        <taxon>Agaricomycetes</taxon>
        <taxon>Agaricomycetidae</taxon>
        <taxon>Agaricales</taxon>
        <taxon>Marasmiineae</taxon>
        <taxon>Marasmiaceae</taxon>
        <taxon>Tetrapyrgos</taxon>
    </lineage>
</organism>
<dbReference type="InterPro" id="IPR036397">
    <property type="entry name" value="RNaseH_sf"/>
</dbReference>
<dbReference type="InterPro" id="IPR012337">
    <property type="entry name" value="RNaseH-like_sf"/>
</dbReference>
<reference evidence="4 5" key="1">
    <citation type="journal article" date="2020" name="ISME J.">
        <title>Uncovering the hidden diversity of litter-decomposition mechanisms in mushroom-forming fungi.</title>
        <authorList>
            <person name="Floudas D."/>
            <person name="Bentzer J."/>
            <person name="Ahren D."/>
            <person name="Johansson T."/>
            <person name="Persson P."/>
            <person name="Tunlid A."/>
        </authorList>
    </citation>
    <scope>NUCLEOTIDE SEQUENCE [LARGE SCALE GENOMIC DNA]</scope>
    <source>
        <strain evidence="4 5">CBS 291.85</strain>
    </source>
</reference>
<proteinExistence type="predicted"/>
<dbReference type="OrthoDB" id="3353107at2759"/>
<name>A0A8H5BSJ6_9AGAR</name>
<sequence length="421" mass="48265">MRQFNISPPGPPVCEQTENGDGTVNKTHYPGRRSNLSDISDQELDTMILEIHQRFPSFGRRMYDGYLMSLDIQIPQAQLRASLTRVLGPATNTFGQREIERVAYWVPGPNSLWHHNGQHSLIRNRIVIHGFIDGYSRLVLALRASDNNRAQTVYEIFEGICDRHGYPSRVRGDHGGENVLVAARMVEVRGPNRGSYIFGKSVHNIRIERLWVEVTTHVGQHWKKFFMHLEIHCRYNVDNVGHIWLLHFLFLDRINQQLSDWINVWNFHTHSGTNKTPNDMYHQGIQQFGNRTIDPRQLAPLAANDPVVGNEEQLVEYGMDWNAYDQNAIRSHHNEHNNISDGTGAANPFLLETQPEYMNHVEVPSTPCPFSSIDVDNLGRYLQQLPCCHSRDFNDLALLWNYALAYAENAAQNNALNNPSQ</sequence>
<dbReference type="EMBL" id="JAACJM010000362">
    <property type="protein sequence ID" value="KAF5328464.1"/>
    <property type="molecule type" value="Genomic_DNA"/>
</dbReference>
<feature type="region of interest" description="Disordered" evidence="2">
    <location>
        <begin position="1"/>
        <end position="36"/>
    </location>
</feature>
<feature type="compositionally biased region" description="Polar residues" evidence="2">
    <location>
        <begin position="16"/>
        <end position="26"/>
    </location>
</feature>
<dbReference type="PROSITE" id="PS50994">
    <property type="entry name" value="INTEGRASE"/>
    <property type="match status" value="1"/>
</dbReference>
<gene>
    <name evidence="4" type="ORF">D9758_017014</name>
</gene>
<dbReference type="PANTHER" id="PTHR46791:SF5">
    <property type="entry name" value="CLR5 DOMAIN-CONTAINING PROTEIN-RELATED"/>
    <property type="match status" value="1"/>
</dbReference>
<feature type="domain" description="Integrase catalytic" evidence="3">
    <location>
        <begin position="105"/>
        <end position="285"/>
    </location>
</feature>
<comment type="caution">
    <text evidence="4">The sequence shown here is derived from an EMBL/GenBank/DDBJ whole genome shotgun (WGS) entry which is preliminary data.</text>
</comment>
<evidence type="ECO:0000313" key="4">
    <source>
        <dbReference type="EMBL" id="KAF5328464.1"/>
    </source>
</evidence>
<evidence type="ECO:0000256" key="1">
    <source>
        <dbReference type="ARBA" id="ARBA00022884"/>
    </source>
</evidence>
<keyword evidence="5" id="KW-1185">Reference proteome</keyword>
<accession>A0A8H5BSJ6</accession>
<evidence type="ECO:0000256" key="2">
    <source>
        <dbReference type="SAM" id="MobiDB-lite"/>
    </source>
</evidence>
<dbReference type="GO" id="GO:0005634">
    <property type="term" value="C:nucleus"/>
    <property type="evidence" value="ECO:0007669"/>
    <property type="project" value="UniProtKB-ARBA"/>
</dbReference>
<dbReference type="AlphaFoldDB" id="A0A8H5BSJ6"/>
<dbReference type="GO" id="GO:0003723">
    <property type="term" value="F:RNA binding"/>
    <property type="evidence" value="ECO:0007669"/>
    <property type="project" value="UniProtKB-KW"/>
</dbReference>